<dbReference type="InterPro" id="IPR058596">
    <property type="entry name" value="TraC-like_dom"/>
</dbReference>
<proteinExistence type="predicted"/>
<sequence length="223" mass="25599">MPKEALPTQQFIEIEAIQNDAVILKNGGLRKILMVSGVNFDLKSEEEQQLIIYAYQGFLNSLNFSLQQFIHSRKLNIENYLNKLEQVQNKETNELLKNQIGEYREFIKSLISENAIMNKTFFVVVPYDPIQISEAAAGAAQKIFGLLKKKPPAILEQSEPEKQKQLEHNLDQLNQRVDLIISGLTQIGLRAAPLNREEIIELFYNLYNPEAIEKKELEIAKQT</sequence>
<dbReference type="STRING" id="1798407.A3A16_03900"/>
<dbReference type="Proteomes" id="UP000177942">
    <property type="component" value="Unassembled WGS sequence"/>
</dbReference>
<evidence type="ECO:0000259" key="1">
    <source>
        <dbReference type="Pfam" id="PF26593"/>
    </source>
</evidence>
<dbReference type="AlphaFoldDB" id="A0A1G1ZM50"/>
<accession>A0A1G1ZM50</accession>
<protein>
    <recommendedName>
        <fullName evidence="1">TraC-like domain-containing protein</fullName>
    </recommendedName>
</protein>
<evidence type="ECO:0000313" key="3">
    <source>
        <dbReference type="Proteomes" id="UP000177942"/>
    </source>
</evidence>
<feature type="domain" description="TraC-like" evidence="1">
    <location>
        <begin position="20"/>
        <end position="207"/>
    </location>
</feature>
<evidence type="ECO:0000313" key="2">
    <source>
        <dbReference type="EMBL" id="OGY65728.1"/>
    </source>
</evidence>
<comment type="caution">
    <text evidence="2">The sequence shown here is derived from an EMBL/GenBank/DDBJ whole genome shotgun (WGS) entry which is preliminary data.</text>
</comment>
<dbReference type="EMBL" id="MHJJ01000007">
    <property type="protein sequence ID" value="OGY65728.1"/>
    <property type="molecule type" value="Genomic_DNA"/>
</dbReference>
<dbReference type="Pfam" id="PF26593">
    <property type="entry name" value="TraC-like"/>
    <property type="match status" value="1"/>
</dbReference>
<reference evidence="2 3" key="1">
    <citation type="journal article" date="2016" name="Nat. Commun.">
        <title>Thousands of microbial genomes shed light on interconnected biogeochemical processes in an aquifer system.</title>
        <authorList>
            <person name="Anantharaman K."/>
            <person name="Brown C.T."/>
            <person name="Hug L.A."/>
            <person name="Sharon I."/>
            <person name="Castelle C.J."/>
            <person name="Probst A.J."/>
            <person name="Thomas B.C."/>
            <person name="Singh A."/>
            <person name="Wilkins M.J."/>
            <person name="Karaoz U."/>
            <person name="Brodie E.L."/>
            <person name="Williams K.H."/>
            <person name="Hubbard S.S."/>
            <person name="Banfield J.F."/>
        </authorList>
    </citation>
    <scope>NUCLEOTIDE SEQUENCE [LARGE SCALE GENOMIC DNA]</scope>
</reference>
<organism evidence="2 3">
    <name type="scientific">Candidatus Harrisonbacteria bacterium RIFCSPLOWO2_01_FULL_44_18</name>
    <dbReference type="NCBI Taxonomy" id="1798407"/>
    <lineage>
        <taxon>Bacteria</taxon>
        <taxon>Candidatus Harrisoniibacteriota</taxon>
    </lineage>
</organism>
<name>A0A1G1ZM50_9BACT</name>
<gene>
    <name evidence="2" type="ORF">A3A16_03900</name>
</gene>